<name>A0A1I0K7T6_9ACTN</name>
<dbReference type="InterPro" id="IPR000843">
    <property type="entry name" value="HTH_LacI"/>
</dbReference>
<keyword evidence="1" id="KW-0805">Transcription regulation</keyword>
<keyword evidence="2" id="KW-0238">DNA-binding</keyword>
<dbReference type="PROSITE" id="PS50932">
    <property type="entry name" value="HTH_LACI_2"/>
    <property type="match status" value="1"/>
</dbReference>
<feature type="domain" description="HTH lacI-type" evidence="4">
    <location>
        <begin position="2"/>
        <end position="56"/>
    </location>
</feature>
<dbReference type="GO" id="GO:0003700">
    <property type="term" value="F:DNA-binding transcription factor activity"/>
    <property type="evidence" value="ECO:0007669"/>
    <property type="project" value="TreeGrafter"/>
</dbReference>
<dbReference type="InterPro" id="IPR046335">
    <property type="entry name" value="LacI/GalR-like_sensor"/>
</dbReference>
<dbReference type="AlphaFoldDB" id="A0A1I0K7T6"/>
<dbReference type="Pfam" id="PF13377">
    <property type="entry name" value="Peripla_BP_3"/>
    <property type="match status" value="1"/>
</dbReference>
<evidence type="ECO:0000256" key="1">
    <source>
        <dbReference type="ARBA" id="ARBA00023015"/>
    </source>
</evidence>
<dbReference type="PROSITE" id="PS00356">
    <property type="entry name" value="HTH_LACI_1"/>
    <property type="match status" value="1"/>
</dbReference>
<dbReference type="PANTHER" id="PTHR30146:SF109">
    <property type="entry name" value="HTH-TYPE TRANSCRIPTIONAL REGULATOR GALS"/>
    <property type="match status" value="1"/>
</dbReference>
<dbReference type="RefSeq" id="WP_091084376.1">
    <property type="nucleotide sequence ID" value="NZ_FOHX01000007.1"/>
</dbReference>
<dbReference type="GO" id="GO:0000976">
    <property type="term" value="F:transcription cis-regulatory region binding"/>
    <property type="evidence" value="ECO:0007669"/>
    <property type="project" value="TreeGrafter"/>
</dbReference>
<organism evidence="5 6">
    <name type="scientific">Nonomuraea wenchangensis</name>
    <dbReference type="NCBI Taxonomy" id="568860"/>
    <lineage>
        <taxon>Bacteria</taxon>
        <taxon>Bacillati</taxon>
        <taxon>Actinomycetota</taxon>
        <taxon>Actinomycetes</taxon>
        <taxon>Streptosporangiales</taxon>
        <taxon>Streptosporangiaceae</taxon>
        <taxon>Nonomuraea</taxon>
    </lineage>
</organism>
<dbReference type="Gene3D" id="1.10.260.40">
    <property type="entry name" value="lambda repressor-like DNA-binding domains"/>
    <property type="match status" value="1"/>
</dbReference>
<dbReference type="Gene3D" id="3.40.50.2300">
    <property type="match status" value="2"/>
</dbReference>
<gene>
    <name evidence="5" type="ORF">SAMN05421811_107102</name>
</gene>
<keyword evidence="3" id="KW-0804">Transcription</keyword>
<evidence type="ECO:0000259" key="4">
    <source>
        <dbReference type="PROSITE" id="PS50932"/>
    </source>
</evidence>
<dbReference type="SUPFAM" id="SSF47413">
    <property type="entry name" value="lambda repressor-like DNA-binding domains"/>
    <property type="match status" value="1"/>
</dbReference>
<dbReference type="SMART" id="SM00354">
    <property type="entry name" value="HTH_LACI"/>
    <property type="match status" value="1"/>
</dbReference>
<evidence type="ECO:0000313" key="6">
    <source>
        <dbReference type="Proteomes" id="UP000199361"/>
    </source>
</evidence>
<proteinExistence type="predicted"/>
<sequence>MSSIKEVARLAGVSVGTVSNVLNRPDLVAPETRERVQAAITRLGYVRNGSARQLRAGRSRTIAVVALDLANPFFIDVLSGVESAAQRDRLTVMVFNSSKDAGREERLIEELAEQRPLGVLITPVNDQGQRERLERLESRGIPVVVFDNSSRFSHGCTVAVDDVLGGRLAGRHLLERGHRHIAYAGGPFTVRQVEDRHDGLAAVLGERERLTVIRLPDLNVATGRTAGREIAELSPEARPTAVFCGNDLVALGVLQELTQRGLRVPDDVAILGYDDIDFAAAAAVPLSSVRQPREQIGDTAAQMLLEESGRVPGHQHRRVIFQPALVERTSTAARAPLPS</sequence>
<accession>A0A1I0K7T6</accession>
<dbReference type="Proteomes" id="UP000199361">
    <property type="component" value="Unassembled WGS sequence"/>
</dbReference>
<dbReference type="InterPro" id="IPR010982">
    <property type="entry name" value="Lambda_DNA-bd_dom_sf"/>
</dbReference>
<dbReference type="PANTHER" id="PTHR30146">
    <property type="entry name" value="LACI-RELATED TRANSCRIPTIONAL REPRESSOR"/>
    <property type="match status" value="1"/>
</dbReference>
<evidence type="ECO:0000256" key="3">
    <source>
        <dbReference type="ARBA" id="ARBA00023163"/>
    </source>
</evidence>
<protein>
    <submittedName>
        <fullName evidence="5">Transcriptional regulator, LacI family</fullName>
    </submittedName>
</protein>
<dbReference type="SUPFAM" id="SSF53822">
    <property type="entry name" value="Periplasmic binding protein-like I"/>
    <property type="match status" value="1"/>
</dbReference>
<dbReference type="EMBL" id="FOHX01000007">
    <property type="protein sequence ID" value="SEU19278.1"/>
    <property type="molecule type" value="Genomic_DNA"/>
</dbReference>
<dbReference type="STRING" id="568860.SAMN05421811_107102"/>
<dbReference type="Pfam" id="PF00356">
    <property type="entry name" value="LacI"/>
    <property type="match status" value="1"/>
</dbReference>
<dbReference type="InterPro" id="IPR028082">
    <property type="entry name" value="Peripla_BP_I"/>
</dbReference>
<dbReference type="CDD" id="cd01392">
    <property type="entry name" value="HTH_LacI"/>
    <property type="match status" value="1"/>
</dbReference>
<evidence type="ECO:0000256" key="2">
    <source>
        <dbReference type="ARBA" id="ARBA00023125"/>
    </source>
</evidence>
<reference evidence="5 6" key="1">
    <citation type="submission" date="2016-10" db="EMBL/GenBank/DDBJ databases">
        <authorList>
            <person name="de Groot N.N."/>
        </authorList>
    </citation>
    <scope>NUCLEOTIDE SEQUENCE [LARGE SCALE GENOMIC DNA]</scope>
    <source>
        <strain evidence="5 6">CGMCC 4.5598</strain>
    </source>
</reference>
<keyword evidence="6" id="KW-1185">Reference proteome</keyword>
<dbReference type="OrthoDB" id="37081at2"/>
<evidence type="ECO:0000313" key="5">
    <source>
        <dbReference type="EMBL" id="SEU19278.1"/>
    </source>
</evidence>